<name>A0A7J6TWV8_PEROL</name>
<gene>
    <name evidence="1" type="primary">LRRC40_4</name>
    <name evidence="1" type="ORF">FOZ63_020198</name>
</gene>
<proteinExistence type="predicted"/>
<evidence type="ECO:0000313" key="2">
    <source>
        <dbReference type="Proteomes" id="UP000553632"/>
    </source>
</evidence>
<organism evidence="1 2">
    <name type="scientific">Perkinsus olseni</name>
    <name type="common">Perkinsus atlanticus</name>
    <dbReference type="NCBI Taxonomy" id="32597"/>
    <lineage>
        <taxon>Eukaryota</taxon>
        <taxon>Sar</taxon>
        <taxon>Alveolata</taxon>
        <taxon>Perkinsozoa</taxon>
        <taxon>Perkinsea</taxon>
        <taxon>Perkinsida</taxon>
        <taxon>Perkinsidae</taxon>
        <taxon>Perkinsus</taxon>
    </lineage>
</organism>
<sequence>MDVSAAQRDDDGRGVVEAEIRDLEARLAAGGHTQAVEYSLKKRLAVGRAKLKRFSRTAVQEEAHVAMT</sequence>
<dbReference type="Proteomes" id="UP000553632">
    <property type="component" value="Unassembled WGS sequence"/>
</dbReference>
<comment type="caution">
    <text evidence="1">The sequence shown here is derived from an EMBL/GenBank/DDBJ whole genome shotgun (WGS) entry which is preliminary data.</text>
</comment>
<accession>A0A7J6TWV8</accession>
<reference evidence="1 2" key="1">
    <citation type="submission" date="2020-04" db="EMBL/GenBank/DDBJ databases">
        <title>Perkinsus olseni comparative genomics.</title>
        <authorList>
            <person name="Bogema D.R."/>
        </authorList>
    </citation>
    <scope>NUCLEOTIDE SEQUENCE [LARGE SCALE GENOMIC DNA]</scope>
    <source>
        <strain evidence="1 2">ATCC PRA-207</strain>
    </source>
</reference>
<evidence type="ECO:0000313" key="1">
    <source>
        <dbReference type="EMBL" id="KAF4748896.1"/>
    </source>
</evidence>
<dbReference type="EMBL" id="JABANO010008220">
    <property type="protein sequence ID" value="KAF4748896.1"/>
    <property type="molecule type" value="Genomic_DNA"/>
</dbReference>
<protein>
    <submittedName>
        <fullName evidence="1">Leucine-rich repeat-containing protein 40</fullName>
    </submittedName>
</protein>
<dbReference type="AlphaFoldDB" id="A0A7J6TWV8"/>
<keyword evidence="2" id="KW-1185">Reference proteome</keyword>